<sequence length="94" mass="10638">MPFSWDAIRMGPNWRLRHKRVRIVAFLGVSNGAQATKITGSKRFLRKALSFAMISLMSKGRLIGLDSGSMYLAVNRFRLQRSMSRCYLAARSGL</sequence>
<proteinExistence type="predicted"/>
<name>A0AAV6UBP1_9ARAC</name>
<evidence type="ECO:0000313" key="1">
    <source>
        <dbReference type="EMBL" id="KAG8180676.1"/>
    </source>
</evidence>
<dbReference type="EMBL" id="JAFNEN010000556">
    <property type="protein sequence ID" value="KAG8180676.1"/>
    <property type="molecule type" value="Genomic_DNA"/>
</dbReference>
<comment type="caution">
    <text evidence="1">The sequence shown here is derived from an EMBL/GenBank/DDBJ whole genome shotgun (WGS) entry which is preliminary data.</text>
</comment>
<protein>
    <submittedName>
        <fullName evidence="1">Uncharacterized protein</fullName>
    </submittedName>
</protein>
<evidence type="ECO:0000313" key="2">
    <source>
        <dbReference type="Proteomes" id="UP000827092"/>
    </source>
</evidence>
<reference evidence="1 2" key="1">
    <citation type="journal article" date="2022" name="Nat. Ecol. Evol.">
        <title>A masculinizing supergene underlies an exaggerated male reproductive morph in a spider.</title>
        <authorList>
            <person name="Hendrickx F."/>
            <person name="De Corte Z."/>
            <person name="Sonet G."/>
            <person name="Van Belleghem S.M."/>
            <person name="Kostlbacher S."/>
            <person name="Vangestel C."/>
        </authorList>
    </citation>
    <scope>NUCLEOTIDE SEQUENCE [LARGE SCALE GENOMIC DNA]</scope>
    <source>
        <strain evidence="1">W744_W776</strain>
    </source>
</reference>
<dbReference type="Proteomes" id="UP000827092">
    <property type="component" value="Unassembled WGS sequence"/>
</dbReference>
<gene>
    <name evidence="1" type="ORF">JTE90_006732</name>
</gene>
<keyword evidence="2" id="KW-1185">Reference proteome</keyword>
<dbReference type="AlphaFoldDB" id="A0AAV6UBP1"/>
<accession>A0AAV6UBP1</accession>
<organism evidence="1 2">
    <name type="scientific">Oedothorax gibbosus</name>
    <dbReference type="NCBI Taxonomy" id="931172"/>
    <lineage>
        <taxon>Eukaryota</taxon>
        <taxon>Metazoa</taxon>
        <taxon>Ecdysozoa</taxon>
        <taxon>Arthropoda</taxon>
        <taxon>Chelicerata</taxon>
        <taxon>Arachnida</taxon>
        <taxon>Araneae</taxon>
        <taxon>Araneomorphae</taxon>
        <taxon>Entelegynae</taxon>
        <taxon>Araneoidea</taxon>
        <taxon>Linyphiidae</taxon>
        <taxon>Erigoninae</taxon>
        <taxon>Oedothorax</taxon>
    </lineage>
</organism>